<sequence>MGASMGALQAIEWASAYPDRVERLISVIGGGVADPWLLATLSAWAAPIRLDANWNEGNYYDGEPPTDGLKEALKLVTLNANHWQWANETFNRDWADEERDPAQDINARYAIEQTLDDIAATRAETSDANHFLYLVQANQTFMAGHGESLEEGLPPSKHPH</sequence>
<dbReference type="InterPro" id="IPR008220">
    <property type="entry name" value="HAT_MetX-like"/>
</dbReference>
<accession>A0A455U4E2</accession>
<dbReference type="PANTHER" id="PTHR32268">
    <property type="entry name" value="HOMOSERINE O-ACETYLTRANSFERASE"/>
    <property type="match status" value="1"/>
</dbReference>
<evidence type="ECO:0000259" key="2">
    <source>
        <dbReference type="Pfam" id="PF00561"/>
    </source>
</evidence>
<dbReference type="EMBL" id="AP019514">
    <property type="protein sequence ID" value="BBI59689.1"/>
    <property type="molecule type" value="Genomic_DNA"/>
</dbReference>
<dbReference type="PANTHER" id="PTHR32268:SF11">
    <property type="entry name" value="HOMOSERINE O-ACETYLTRANSFERASE"/>
    <property type="match status" value="1"/>
</dbReference>
<evidence type="ECO:0000313" key="3">
    <source>
        <dbReference type="EMBL" id="BBI59689.1"/>
    </source>
</evidence>
<dbReference type="InterPro" id="IPR029058">
    <property type="entry name" value="AB_hydrolase_fold"/>
</dbReference>
<dbReference type="InterPro" id="IPR000073">
    <property type="entry name" value="AB_hydrolase_1"/>
</dbReference>
<dbReference type="GO" id="GO:0004414">
    <property type="term" value="F:homoserine O-acetyltransferase activity"/>
    <property type="evidence" value="ECO:0007669"/>
    <property type="project" value="TreeGrafter"/>
</dbReference>
<dbReference type="Gene3D" id="3.40.50.1820">
    <property type="entry name" value="alpha/beta hydrolase"/>
    <property type="match status" value="1"/>
</dbReference>
<dbReference type="GO" id="GO:0009092">
    <property type="term" value="P:homoserine metabolic process"/>
    <property type="evidence" value="ECO:0007669"/>
    <property type="project" value="TreeGrafter"/>
</dbReference>
<dbReference type="KEGG" id="hsr:HSBAA_09950"/>
<keyword evidence="1" id="KW-0808">Transferase</keyword>
<proteinExistence type="predicted"/>
<evidence type="ECO:0000313" key="4">
    <source>
        <dbReference type="Proteomes" id="UP000320231"/>
    </source>
</evidence>
<dbReference type="SUPFAM" id="SSF53474">
    <property type="entry name" value="alpha/beta-Hydrolases"/>
    <property type="match status" value="1"/>
</dbReference>
<name>A0A455U4E2_9GAMM</name>
<feature type="domain" description="AB hydrolase-1" evidence="2">
    <location>
        <begin position="2"/>
        <end position="107"/>
    </location>
</feature>
<dbReference type="GO" id="GO:0009086">
    <property type="term" value="P:methionine biosynthetic process"/>
    <property type="evidence" value="ECO:0007669"/>
    <property type="project" value="TreeGrafter"/>
</dbReference>
<reference evidence="3 4" key="1">
    <citation type="journal article" date="2019" name="Microbiol. Resour. Announc.">
        <title>Complete Genome Sequence of Halomonas sulfidaeris Strain Esulfide1 Isolated from a Metal Sulfide Rock at a Depth of 2,200 Meters, Obtained Using Nanopore Sequencing.</title>
        <authorList>
            <person name="Saito M."/>
            <person name="Nishigata A."/>
            <person name="Galipon J."/>
            <person name="Arakawa K."/>
        </authorList>
    </citation>
    <scope>NUCLEOTIDE SEQUENCE [LARGE SCALE GENOMIC DNA]</scope>
    <source>
        <strain evidence="3 4">ATCC BAA-803</strain>
    </source>
</reference>
<organism evidence="3 4">
    <name type="scientific">Vreelandella sulfidaeris</name>
    <dbReference type="NCBI Taxonomy" id="115553"/>
    <lineage>
        <taxon>Bacteria</taxon>
        <taxon>Pseudomonadati</taxon>
        <taxon>Pseudomonadota</taxon>
        <taxon>Gammaproteobacteria</taxon>
        <taxon>Oceanospirillales</taxon>
        <taxon>Halomonadaceae</taxon>
        <taxon>Vreelandella</taxon>
    </lineage>
</organism>
<dbReference type="Pfam" id="PF00561">
    <property type="entry name" value="Abhydrolase_1"/>
    <property type="match status" value="1"/>
</dbReference>
<evidence type="ECO:0000256" key="1">
    <source>
        <dbReference type="ARBA" id="ARBA00022679"/>
    </source>
</evidence>
<dbReference type="Proteomes" id="UP000320231">
    <property type="component" value="Chromosome"/>
</dbReference>
<gene>
    <name evidence="3" type="ORF">HSBAA_09950</name>
</gene>
<dbReference type="AlphaFoldDB" id="A0A455U4E2"/>
<protein>
    <recommendedName>
        <fullName evidence="2">AB hydrolase-1 domain-containing protein</fullName>
    </recommendedName>
</protein>